<dbReference type="GO" id="GO:0003724">
    <property type="term" value="F:RNA helicase activity"/>
    <property type="evidence" value="ECO:0007669"/>
    <property type="project" value="TreeGrafter"/>
</dbReference>
<dbReference type="Proteomes" id="UP000595278">
    <property type="component" value="Chromosome"/>
</dbReference>
<dbReference type="InterPro" id="IPR050079">
    <property type="entry name" value="DEAD_box_RNA_helicase"/>
</dbReference>
<sequence length="648" mass="73206">MSFTSLGLSELISETTKTLYETPTTLQQQAIPVILQNNDLMVATPTAETGKVGSFVLPIIEKLFPQGNVAHKAPTSKQPKVLILVASTDEAIQITEYFKAYSFDFSMTVGCVLDSTNSALQTKILSHGVDILVASPTRLVELIEQQAVELSAVEIFVLDEAEQLTNNDSIKTTKQVIDLLPAERQNLLYAANFTDDVIVLAHFLLKNPERIEINITPSIEHIKQSVFYIPTRQKAALLTHLINKHQWPQILLFTRTKYGASRLSNYLTKKGINSATIHSNKTQNARNKSLIDFKENLVQVLIATDITTESLEINQLPCIINFDLPYIEDDYIQRINTIDSVGEAISFVSPEEEKLLLVIEDFIKQKIADGDMSDFVFDAETNEENNDRFRRIFRHPAVGRKSRKRKTTLGTDEPIEAPAAEDLDDDLAEKRASRVSKTNFSKAKTKTTRNPYNKHRRNAPVSTVSLDDMPPDRPEDEFRDDEYDNFGNSVDYISPYQDKAKNARGKRFTKATPPTTTPVASATKTTTSRPQRAKTTKPKTATTNNSQATDQRRPRNSLYRRNNRTNTPLTTPSSTPHRKREIMTALPSSELKEPQQRRTPTTTPAIIHRKHSRVDRLPTIEQLDSMPNRHIPKSEKPMLLSRKNLDDE</sequence>
<dbReference type="CDD" id="cd18787">
    <property type="entry name" value="SF2_C_DEAD"/>
    <property type="match status" value="1"/>
</dbReference>
<dbReference type="InterPro" id="IPR014001">
    <property type="entry name" value="Helicase_ATP-bd"/>
</dbReference>
<feature type="compositionally biased region" description="Basic residues" evidence="6">
    <location>
        <begin position="443"/>
        <end position="458"/>
    </location>
</feature>
<feature type="domain" description="Helicase C-terminal" evidence="8">
    <location>
        <begin position="221"/>
        <end position="380"/>
    </location>
</feature>
<evidence type="ECO:0000256" key="5">
    <source>
        <dbReference type="ARBA" id="ARBA00038437"/>
    </source>
</evidence>
<keyword evidence="3 9" id="KW-0347">Helicase</keyword>
<evidence type="ECO:0000256" key="1">
    <source>
        <dbReference type="ARBA" id="ARBA00022741"/>
    </source>
</evidence>
<keyword evidence="4" id="KW-0067">ATP-binding</keyword>
<dbReference type="GO" id="GO:0005829">
    <property type="term" value="C:cytosol"/>
    <property type="evidence" value="ECO:0007669"/>
    <property type="project" value="TreeGrafter"/>
</dbReference>
<gene>
    <name evidence="9" type="ORF">JHT90_12770</name>
</gene>
<proteinExistence type="inferred from homology"/>
<name>A0A974NED9_9GAMM</name>
<dbReference type="EMBL" id="CP067393">
    <property type="protein sequence ID" value="QQP85241.1"/>
    <property type="molecule type" value="Genomic_DNA"/>
</dbReference>
<evidence type="ECO:0000259" key="8">
    <source>
        <dbReference type="PROSITE" id="PS51194"/>
    </source>
</evidence>
<dbReference type="KEGG" id="eaz:JHT90_12770"/>
<feature type="compositionally biased region" description="Acidic residues" evidence="6">
    <location>
        <begin position="474"/>
        <end position="484"/>
    </location>
</feature>
<dbReference type="InterPro" id="IPR044742">
    <property type="entry name" value="DEAD/DEAH_RhlB"/>
</dbReference>
<keyword evidence="2" id="KW-0378">Hydrolase</keyword>
<feature type="compositionally biased region" description="Acidic residues" evidence="6">
    <location>
        <begin position="413"/>
        <end position="427"/>
    </location>
</feature>
<dbReference type="InterPro" id="IPR011545">
    <property type="entry name" value="DEAD/DEAH_box_helicase_dom"/>
</dbReference>
<evidence type="ECO:0000313" key="10">
    <source>
        <dbReference type="Proteomes" id="UP000595278"/>
    </source>
</evidence>
<feature type="domain" description="Helicase ATP-binding" evidence="7">
    <location>
        <begin position="31"/>
        <end position="211"/>
    </location>
</feature>
<dbReference type="Gene3D" id="3.40.50.300">
    <property type="entry name" value="P-loop containing nucleotide triphosphate hydrolases"/>
    <property type="match status" value="2"/>
</dbReference>
<dbReference type="InterPro" id="IPR001650">
    <property type="entry name" value="Helicase_C-like"/>
</dbReference>
<dbReference type="CDD" id="cd00268">
    <property type="entry name" value="DEADc"/>
    <property type="match status" value="1"/>
</dbReference>
<evidence type="ECO:0000256" key="2">
    <source>
        <dbReference type="ARBA" id="ARBA00022801"/>
    </source>
</evidence>
<protein>
    <submittedName>
        <fullName evidence="9">DEAD/DEAH box helicase</fullName>
    </submittedName>
</protein>
<dbReference type="GO" id="GO:0016787">
    <property type="term" value="F:hydrolase activity"/>
    <property type="evidence" value="ECO:0007669"/>
    <property type="project" value="UniProtKB-KW"/>
</dbReference>
<keyword evidence="10" id="KW-1185">Reference proteome</keyword>
<feature type="compositionally biased region" description="Low complexity" evidence="6">
    <location>
        <begin position="564"/>
        <end position="575"/>
    </location>
</feature>
<dbReference type="InterPro" id="IPR027417">
    <property type="entry name" value="P-loop_NTPase"/>
</dbReference>
<dbReference type="RefSeq" id="WP_201091616.1">
    <property type="nucleotide sequence ID" value="NZ_CP067393.1"/>
</dbReference>
<organism evidence="9 10">
    <name type="scientific">Entomomonas asaccharolytica</name>
    <dbReference type="NCBI Taxonomy" id="2785331"/>
    <lineage>
        <taxon>Bacteria</taxon>
        <taxon>Pseudomonadati</taxon>
        <taxon>Pseudomonadota</taxon>
        <taxon>Gammaproteobacteria</taxon>
        <taxon>Pseudomonadales</taxon>
        <taxon>Pseudomonadaceae</taxon>
        <taxon>Entomomonas</taxon>
    </lineage>
</organism>
<accession>A0A974NED9</accession>
<dbReference type="GO" id="GO:0005524">
    <property type="term" value="F:ATP binding"/>
    <property type="evidence" value="ECO:0007669"/>
    <property type="project" value="UniProtKB-KW"/>
</dbReference>
<comment type="similarity">
    <text evidence="5">Belongs to the DEAD box helicase family.</text>
</comment>
<dbReference type="Pfam" id="PF00270">
    <property type="entry name" value="DEAD"/>
    <property type="match status" value="1"/>
</dbReference>
<evidence type="ECO:0000256" key="3">
    <source>
        <dbReference type="ARBA" id="ARBA00022806"/>
    </source>
</evidence>
<evidence type="ECO:0000259" key="7">
    <source>
        <dbReference type="PROSITE" id="PS51192"/>
    </source>
</evidence>
<dbReference type="SMART" id="SM00490">
    <property type="entry name" value="HELICc"/>
    <property type="match status" value="1"/>
</dbReference>
<feature type="region of interest" description="Disordered" evidence="6">
    <location>
        <begin position="402"/>
        <end position="580"/>
    </location>
</feature>
<dbReference type="PANTHER" id="PTHR47959:SF13">
    <property type="entry name" value="ATP-DEPENDENT RNA HELICASE RHLE"/>
    <property type="match status" value="1"/>
</dbReference>
<dbReference type="PROSITE" id="PS51194">
    <property type="entry name" value="HELICASE_CTER"/>
    <property type="match status" value="1"/>
</dbReference>
<feature type="compositionally biased region" description="Low complexity" evidence="6">
    <location>
        <begin position="510"/>
        <end position="528"/>
    </location>
</feature>
<keyword evidence="1" id="KW-0547">Nucleotide-binding</keyword>
<dbReference type="GO" id="GO:0003676">
    <property type="term" value="F:nucleic acid binding"/>
    <property type="evidence" value="ECO:0007669"/>
    <property type="project" value="InterPro"/>
</dbReference>
<evidence type="ECO:0000256" key="4">
    <source>
        <dbReference type="ARBA" id="ARBA00022840"/>
    </source>
</evidence>
<dbReference type="PROSITE" id="PS51192">
    <property type="entry name" value="HELICASE_ATP_BIND_1"/>
    <property type="match status" value="1"/>
</dbReference>
<feature type="region of interest" description="Disordered" evidence="6">
    <location>
        <begin position="623"/>
        <end position="648"/>
    </location>
</feature>
<dbReference type="SMART" id="SM00487">
    <property type="entry name" value="DEXDc"/>
    <property type="match status" value="1"/>
</dbReference>
<dbReference type="PANTHER" id="PTHR47959">
    <property type="entry name" value="ATP-DEPENDENT RNA HELICASE RHLE-RELATED"/>
    <property type="match status" value="1"/>
</dbReference>
<dbReference type="SUPFAM" id="SSF52540">
    <property type="entry name" value="P-loop containing nucleoside triphosphate hydrolases"/>
    <property type="match status" value="1"/>
</dbReference>
<dbReference type="Pfam" id="PF00271">
    <property type="entry name" value="Helicase_C"/>
    <property type="match status" value="1"/>
</dbReference>
<dbReference type="AlphaFoldDB" id="A0A974NED9"/>
<reference evidence="9 10" key="1">
    <citation type="submission" date="2021-01" db="EMBL/GenBank/DDBJ databases">
        <title>Entomomonas sp. F2A isolated from a house cricket (Acheta domesticus).</title>
        <authorList>
            <person name="Spergser J."/>
            <person name="Busse H.-J."/>
        </authorList>
    </citation>
    <scope>NUCLEOTIDE SEQUENCE [LARGE SCALE GENOMIC DNA]</scope>
    <source>
        <strain evidence="9 10">F2A</strain>
    </source>
</reference>
<evidence type="ECO:0000313" key="9">
    <source>
        <dbReference type="EMBL" id="QQP85241.1"/>
    </source>
</evidence>
<evidence type="ECO:0000256" key="6">
    <source>
        <dbReference type="SAM" id="MobiDB-lite"/>
    </source>
</evidence>